<evidence type="ECO:0000313" key="3">
    <source>
        <dbReference type="EMBL" id="OEH47007.1"/>
    </source>
</evidence>
<dbReference type="InterPro" id="IPR050921">
    <property type="entry name" value="T4SS_GSP_E_ATPase"/>
</dbReference>
<accession>A0A1E5JR50</accession>
<dbReference type="InterPro" id="IPR027417">
    <property type="entry name" value="P-loop_NTPase"/>
</dbReference>
<dbReference type="PANTHER" id="PTHR30486:SF6">
    <property type="entry name" value="TYPE IV PILUS RETRACTATION ATPASE PILT"/>
    <property type="match status" value="1"/>
</dbReference>
<comment type="similarity">
    <text evidence="1">Belongs to the GSP E family.</text>
</comment>
<organism evidence="3 4">
    <name type="scientific">Legionella parisiensis</name>
    <dbReference type="NCBI Taxonomy" id="45071"/>
    <lineage>
        <taxon>Bacteria</taxon>
        <taxon>Pseudomonadati</taxon>
        <taxon>Pseudomonadota</taxon>
        <taxon>Gammaproteobacteria</taxon>
        <taxon>Legionellales</taxon>
        <taxon>Legionellaceae</taxon>
        <taxon>Legionella</taxon>
    </lineage>
</organism>
<comment type="caution">
    <text evidence="3">The sequence shown here is derived from an EMBL/GenBank/DDBJ whole genome shotgun (WGS) entry which is preliminary data.</text>
</comment>
<dbReference type="Gene3D" id="3.30.450.90">
    <property type="match status" value="1"/>
</dbReference>
<feature type="domain" description="Bacterial type II secretion system protein E" evidence="2">
    <location>
        <begin position="120"/>
        <end position="307"/>
    </location>
</feature>
<protein>
    <submittedName>
        <fullName evidence="3">Twitching mobility protein</fullName>
    </submittedName>
</protein>
<dbReference type="CDD" id="cd19516">
    <property type="entry name" value="DotB_TraJ"/>
    <property type="match status" value="1"/>
</dbReference>
<dbReference type="AlphaFoldDB" id="A0A1E5JR50"/>
<dbReference type="NCBIfam" id="TIGR02524">
    <property type="entry name" value="dot_icm_DotB"/>
    <property type="match status" value="1"/>
</dbReference>
<dbReference type="Gene3D" id="3.40.50.300">
    <property type="entry name" value="P-loop containing nucleotide triphosphate hydrolases"/>
    <property type="match status" value="1"/>
</dbReference>
<dbReference type="InterPro" id="IPR001482">
    <property type="entry name" value="T2SS/T4SS_dom"/>
</dbReference>
<keyword evidence="4" id="KW-1185">Reference proteome</keyword>
<dbReference type="PATRIC" id="fig|45071.6.peg.308"/>
<reference evidence="3 4" key="1">
    <citation type="submission" date="2016-02" db="EMBL/GenBank/DDBJ databases">
        <title>Secondary metabolites in Legionella.</title>
        <authorList>
            <person name="Tobias N.J."/>
            <person name="Bode H.B."/>
        </authorList>
    </citation>
    <scope>NUCLEOTIDE SEQUENCE [LARGE SCALE GENOMIC DNA]</scope>
    <source>
        <strain evidence="3 4">DSM 19216</strain>
    </source>
</reference>
<dbReference type="SUPFAM" id="SSF52540">
    <property type="entry name" value="P-loop containing nucleoside triphosphate hydrolases"/>
    <property type="match status" value="1"/>
</dbReference>
<evidence type="ECO:0000256" key="1">
    <source>
        <dbReference type="ARBA" id="ARBA00006611"/>
    </source>
</evidence>
<dbReference type="Proteomes" id="UP000095229">
    <property type="component" value="Unassembled WGS sequence"/>
</dbReference>
<dbReference type="InterPro" id="IPR013363">
    <property type="entry name" value="Dot_Icm_DotB"/>
</dbReference>
<evidence type="ECO:0000313" key="4">
    <source>
        <dbReference type="Proteomes" id="UP000095229"/>
    </source>
</evidence>
<evidence type="ECO:0000259" key="2">
    <source>
        <dbReference type="Pfam" id="PF00437"/>
    </source>
</evidence>
<proteinExistence type="inferred from homology"/>
<dbReference type="STRING" id="45071.Lpar_0285"/>
<gene>
    <name evidence="3" type="primary">pilT_2</name>
    <name evidence="3" type="ORF">lpari_01984</name>
</gene>
<dbReference type="EMBL" id="LSOG01000059">
    <property type="protein sequence ID" value="OEH47007.1"/>
    <property type="molecule type" value="Genomic_DNA"/>
</dbReference>
<sequence>MNNNTNLHLMADEPTRFTPLFMDKMLEHTERLNASDITIQTGEPIYAEVYGKLLRITNRRLSNTELGDLINAIYGPNATTQLLSGKDIDTHYEFRPNRGVRYRYRVNGTACLVEGHDAIQITLRTIPTTPPRLETMNLPDNVLEAVAPQEGIVFITGATGSGKSTLLASIIRDLIETEDSNRKVLTYESPIEFVYDEIETISAVVSQSEIPRHLPSFADGVRNALRRKPRLIMVGECRDAETISAALEAALTGHPVYTTLHTSGVAETMRRLVTSFSGEERLGRTIDILETIRLCIWQKLVPTVDEKRVALREYLVFDEEVRDILLESDPNDVTSATRKLVRQKGQLMTWDAKAKFEQGIISERVYKLIIAGAKEYQQ</sequence>
<name>A0A1E5JR50_9GAMM</name>
<dbReference type="Pfam" id="PF00437">
    <property type="entry name" value="T2SSE"/>
    <property type="match status" value="1"/>
</dbReference>
<dbReference type="GO" id="GO:0016887">
    <property type="term" value="F:ATP hydrolysis activity"/>
    <property type="evidence" value="ECO:0007669"/>
    <property type="project" value="InterPro"/>
</dbReference>
<dbReference type="OrthoDB" id="6189814at2"/>
<dbReference type="PANTHER" id="PTHR30486">
    <property type="entry name" value="TWITCHING MOTILITY PROTEIN PILT"/>
    <property type="match status" value="1"/>
</dbReference>